<feature type="transmembrane region" description="Helical" evidence="1">
    <location>
        <begin position="104"/>
        <end position="125"/>
    </location>
</feature>
<accession>A0ABR9T892</accession>
<protein>
    <submittedName>
        <fullName evidence="2">Uncharacterized protein</fullName>
    </submittedName>
</protein>
<evidence type="ECO:0000313" key="3">
    <source>
        <dbReference type="Proteomes" id="UP000618319"/>
    </source>
</evidence>
<evidence type="ECO:0000256" key="1">
    <source>
        <dbReference type="SAM" id="Phobius"/>
    </source>
</evidence>
<sequence length="126" mass="14390">MMNPYFILYYHLYKHSEYLKRNVAGSFFASPPGDGIIFLSAFEVLNVSTLGIHFSWPAVTASHMLDAVLLGGVFMGINYVIFIRTKKYLKISENMAKESPEKKFITGCLVLFYVLLSIVLFSVVYW</sequence>
<comment type="caution">
    <text evidence="2">The sequence shown here is derived from an EMBL/GenBank/DDBJ whole genome shotgun (WGS) entry which is preliminary data.</text>
</comment>
<keyword evidence="1" id="KW-0812">Transmembrane</keyword>
<dbReference type="EMBL" id="PSKQ01000021">
    <property type="protein sequence ID" value="MBE8721563.1"/>
    <property type="molecule type" value="Genomic_DNA"/>
</dbReference>
<proteinExistence type="predicted"/>
<feature type="transmembrane region" description="Helical" evidence="1">
    <location>
        <begin position="62"/>
        <end position="83"/>
    </location>
</feature>
<reference evidence="2 3" key="1">
    <citation type="submission" date="2018-02" db="EMBL/GenBank/DDBJ databases">
        <title>Sphingobacterium KA21.</title>
        <authorList>
            <person name="Vasarhelyi B.M."/>
            <person name="Deshmukh S."/>
            <person name="Balint B."/>
            <person name="Kukolya J."/>
        </authorList>
    </citation>
    <scope>NUCLEOTIDE SEQUENCE [LARGE SCALE GENOMIC DNA]</scope>
    <source>
        <strain evidence="2 3">Ka21</strain>
    </source>
</reference>
<organism evidence="2 3">
    <name type="scientific">Sphingobacterium pedocola</name>
    <dbReference type="NCBI Taxonomy" id="2082722"/>
    <lineage>
        <taxon>Bacteria</taxon>
        <taxon>Pseudomonadati</taxon>
        <taxon>Bacteroidota</taxon>
        <taxon>Sphingobacteriia</taxon>
        <taxon>Sphingobacteriales</taxon>
        <taxon>Sphingobacteriaceae</taxon>
        <taxon>Sphingobacterium</taxon>
    </lineage>
</organism>
<dbReference type="RefSeq" id="WP_196939515.1">
    <property type="nucleotide sequence ID" value="NZ_MU158690.1"/>
</dbReference>
<gene>
    <name evidence="2" type="ORF">C4F40_12620</name>
</gene>
<keyword evidence="3" id="KW-1185">Reference proteome</keyword>
<keyword evidence="1" id="KW-1133">Transmembrane helix</keyword>
<evidence type="ECO:0000313" key="2">
    <source>
        <dbReference type="EMBL" id="MBE8721563.1"/>
    </source>
</evidence>
<name>A0ABR9T892_9SPHI</name>
<keyword evidence="1" id="KW-0472">Membrane</keyword>
<dbReference type="Proteomes" id="UP000618319">
    <property type="component" value="Unassembled WGS sequence"/>
</dbReference>